<evidence type="ECO:0000256" key="1">
    <source>
        <dbReference type="SAM" id="MobiDB-lite"/>
    </source>
</evidence>
<name>A0A0S8GE06_UNCT6</name>
<dbReference type="Pfam" id="PF09413">
    <property type="entry name" value="DUF2007"/>
    <property type="match status" value="1"/>
</dbReference>
<evidence type="ECO:0000259" key="2">
    <source>
        <dbReference type="Pfam" id="PF09413"/>
    </source>
</evidence>
<proteinExistence type="predicted"/>
<protein>
    <recommendedName>
        <fullName evidence="2">DUF2007 domain-containing protein</fullName>
    </recommendedName>
</protein>
<feature type="region of interest" description="Disordered" evidence="1">
    <location>
        <begin position="1"/>
        <end position="23"/>
    </location>
</feature>
<organism evidence="3 4">
    <name type="scientific">candidate division TA06 bacterium SM23_40</name>
    <dbReference type="NCBI Taxonomy" id="1703774"/>
    <lineage>
        <taxon>Bacteria</taxon>
        <taxon>Bacteria division TA06</taxon>
    </lineage>
</organism>
<dbReference type="EMBL" id="LJUI01000005">
    <property type="protein sequence ID" value="KPK71287.1"/>
    <property type="molecule type" value="Genomic_DNA"/>
</dbReference>
<feature type="domain" description="DUF2007" evidence="2">
    <location>
        <begin position="26"/>
        <end position="90"/>
    </location>
</feature>
<dbReference type="InterPro" id="IPR018551">
    <property type="entry name" value="DUF2007"/>
</dbReference>
<comment type="caution">
    <text evidence="3">The sequence shown here is derived from an EMBL/GenBank/DDBJ whole genome shotgun (WGS) entry which is preliminary data.</text>
</comment>
<evidence type="ECO:0000313" key="3">
    <source>
        <dbReference type="EMBL" id="KPK71287.1"/>
    </source>
</evidence>
<sequence>MESGYDREDEVERQRGDGLEGDEDLVSVYSAPDEFLALSVKALLEEAGIEAEVRSCQIPWYDGIAKMMRPAWGEVVVLARDRDRSMELVDAFLSRQSTTGEPSIEE</sequence>
<reference evidence="3 4" key="1">
    <citation type="journal article" date="2015" name="Microbiome">
        <title>Genomic resolution of linkages in carbon, nitrogen, and sulfur cycling among widespread estuary sediment bacteria.</title>
        <authorList>
            <person name="Baker B.J."/>
            <person name="Lazar C.S."/>
            <person name="Teske A.P."/>
            <person name="Dick G.J."/>
        </authorList>
    </citation>
    <scope>NUCLEOTIDE SEQUENCE [LARGE SCALE GENOMIC DNA]</scope>
    <source>
        <strain evidence="3">SM23_40</strain>
    </source>
</reference>
<evidence type="ECO:0000313" key="4">
    <source>
        <dbReference type="Proteomes" id="UP000051717"/>
    </source>
</evidence>
<accession>A0A0S8GE06</accession>
<feature type="compositionally biased region" description="Basic and acidic residues" evidence="1">
    <location>
        <begin position="1"/>
        <end position="18"/>
    </location>
</feature>
<gene>
    <name evidence="3" type="ORF">AMJ82_01365</name>
</gene>
<dbReference type="AlphaFoldDB" id="A0A0S8GE06"/>
<dbReference type="Proteomes" id="UP000051717">
    <property type="component" value="Unassembled WGS sequence"/>
</dbReference>